<dbReference type="InterPro" id="IPR004146">
    <property type="entry name" value="DC1"/>
</dbReference>
<protein>
    <recommendedName>
        <fullName evidence="4">Phorbol-ester/DAG-type domain-containing protein</fullName>
    </recommendedName>
</protein>
<keyword evidence="6" id="KW-1185">Reference proteome</keyword>
<dbReference type="GO" id="GO:0046872">
    <property type="term" value="F:metal ion binding"/>
    <property type="evidence" value="ECO:0007669"/>
    <property type="project" value="UniProtKB-KW"/>
</dbReference>
<dbReference type="InterPro" id="IPR046349">
    <property type="entry name" value="C1-like_sf"/>
</dbReference>
<sequence>MKHFSHECALTSPEIVTYGVCNICYEDQPVELACKPCHFDLCKACSMLPQKVSHHFHPDHPLELCLRQFDRKPLNVICAGCGNMFTGSLYECKECEIYLDLGCALLKNIFTSWDAKEMLHYSHCHLLRRSRPGTKAHSLCLLCELPVSPSVICYGCVYCCLFVHERCLDLPREIQHPMHPAHPLRRLDYTHNCDRRTCDACGLRIYGPPLSCVECGFDLHLRCADSLL</sequence>
<keyword evidence="1" id="KW-0479">Metal-binding</keyword>
<keyword evidence="2" id="KW-0677">Repeat</keyword>
<dbReference type="Pfam" id="PF03107">
    <property type="entry name" value="C1_2"/>
    <property type="match status" value="2"/>
</dbReference>
<evidence type="ECO:0000256" key="1">
    <source>
        <dbReference type="ARBA" id="ARBA00022723"/>
    </source>
</evidence>
<comment type="caution">
    <text evidence="5">The sequence shown here is derived from an EMBL/GenBank/DDBJ whole genome shotgun (WGS) entry which is preliminary data.</text>
</comment>
<evidence type="ECO:0000313" key="5">
    <source>
        <dbReference type="EMBL" id="CAA7028276.1"/>
    </source>
</evidence>
<keyword evidence="3" id="KW-0862">Zinc</keyword>
<evidence type="ECO:0000256" key="2">
    <source>
        <dbReference type="ARBA" id="ARBA00022737"/>
    </source>
</evidence>
<organism evidence="5 6">
    <name type="scientific">Microthlaspi erraticum</name>
    <dbReference type="NCBI Taxonomy" id="1685480"/>
    <lineage>
        <taxon>Eukaryota</taxon>
        <taxon>Viridiplantae</taxon>
        <taxon>Streptophyta</taxon>
        <taxon>Embryophyta</taxon>
        <taxon>Tracheophyta</taxon>
        <taxon>Spermatophyta</taxon>
        <taxon>Magnoliopsida</taxon>
        <taxon>eudicotyledons</taxon>
        <taxon>Gunneridae</taxon>
        <taxon>Pentapetalae</taxon>
        <taxon>rosids</taxon>
        <taxon>malvids</taxon>
        <taxon>Brassicales</taxon>
        <taxon>Brassicaceae</taxon>
        <taxon>Coluteocarpeae</taxon>
        <taxon>Microthlaspi</taxon>
    </lineage>
</organism>
<dbReference type="InterPro" id="IPR002219">
    <property type="entry name" value="PKC_DAG/PE"/>
</dbReference>
<dbReference type="EMBL" id="CACVBM020001065">
    <property type="protein sequence ID" value="CAA7028276.1"/>
    <property type="molecule type" value="Genomic_DNA"/>
</dbReference>
<feature type="domain" description="Phorbol-ester/DAG-type" evidence="4">
    <location>
        <begin position="181"/>
        <end position="228"/>
    </location>
</feature>
<dbReference type="PANTHER" id="PTHR46288">
    <property type="entry name" value="PHORBOL-ESTER/DAG-TYPE DOMAIN-CONTAINING PROTEIN"/>
    <property type="match status" value="1"/>
</dbReference>
<gene>
    <name evidence="5" type="ORF">MERR_LOCUS15511</name>
</gene>
<name>A0A6D2IKT3_9BRAS</name>
<dbReference type="PANTHER" id="PTHR46288:SF27">
    <property type="entry name" value="CYSTEINE_HISTIDINE-RICH C1 DOMAIN FAMILY PROTEIN"/>
    <property type="match status" value="1"/>
</dbReference>
<evidence type="ECO:0000313" key="6">
    <source>
        <dbReference type="Proteomes" id="UP000467841"/>
    </source>
</evidence>
<dbReference type="OrthoDB" id="1020867at2759"/>
<evidence type="ECO:0000256" key="3">
    <source>
        <dbReference type="ARBA" id="ARBA00022833"/>
    </source>
</evidence>
<reference evidence="5" key="1">
    <citation type="submission" date="2020-01" db="EMBL/GenBank/DDBJ databases">
        <authorList>
            <person name="Mishra B."/>
        </authorList>
    </citation>
    <scope>NUCLEOTIDE SEQUENCE [LARGE SCALE GENOMIC DNA]</scope>
</reference>
<proteinExistence type="predicted"/>
<evidence type="ECO:0000259" key="4">
    <source>
        <dbReference type="PROSITE" id="PS50081"/>
    </source>
</evidence>
<dbReference type="SUPFAM" id="SSF57889">
    <property type="entry name" value="Cysteine-rich domain"/>
    <property type="match status" value="2"/>
</dbReference>
<dbReference type="Proteomes" id="UP000467841">
    <property type="component" value="Unassembled WGS sequence"/>
</dbReference>
<dbReference type="PROSITE" id="PS50081">
    <property type="entry name" value="ZF_DAG_PE_2"/>
    <property type="match status" value="1"/>
</dbReference>
<dbReference type="AlphaFoldDB" id="A0A6D2IKT3"/>
<accession>A0A6D2IKT3</accession>